<organism evidence="2 3">
    <name type="scientific">Strigomonas culicis</name>
    <dbReference type="NCBI Taxonomy" id="28005"/>
    <lineage>
        <taxon>Eukaryota</taxon>
        <taxon>Discoba</taxon>
        <taxon>Euglenozoa</taxon>
        <taxon>Kinetoplastea</taxon>
        <taxon>Metakinetoplastina</taxon>
        <taxon>Trypanosomatida</taxon>
        <taxon>Trypanosomatidae</taxon>
        <taxon>Strigomonadinae</taxon>
        <taxon>Strigomonas</taxon>
    </lineage>
</organism>
<dbReference type="Proteomes" id="UP000015354">
    <property type="component" value="Unassembled WGS sequence"/>
</dbReference>
<name>S9TJB5_9TRYP</name>
<reference evidence="2 3" key="1">
    <citation type="journal article" date="2013" name="PLoS ONE">
        <title>Predicting the Proteins of Angomonas deanei, Strigomonas culicis and Their Respective Endosymbionts Reveals New Aspects of the Trypanosomatidae Family.</title>
        <authorList>
            <person name="Motta M.C."/>
            <person name="Martins A.C."/>
            <person name="de Souza S.S."/>
            <person name="Catta-Preta C.M."/>
            <person name="Silva R."/>
            <person name="Klein C.C."/>
            <person name="de Almeida L.G."/>
            <person name="de Lima Cunha O."/>
            <person name="Ciapina L.P."/>
            <person name="Brocchi M."/>
            <person name="Colabardini A.C."/>
            <person name="de Araujo Lima B."/>
            <person name="Machado C.R."/>
            <person name="de Almeida Soares C.M."/>
            <person name="Probst C.M."/>
            <person name="de Menezes C.B."/>
            <person name="Thompson C.E."/>
            <person name="Bartholomeu D.C."/>
            <person name="Gradia D.F."/>
            <person name="Pavoni D.P."/>
            <person name="Grisard E.C."/>
            <person name="Fantinatti-Garboggini F."/>
            <person name="Marchini F.K."/>
            <person name="Rodrigues-Luiz G.F."/>
            <person name="Wagner G."/>
            <person name="Goldman G.H."/>
            <person name="Fietto J.L."/>
            <person name="Elias M.C."/>
            <person name="Goldman M.H."/>
            <person name="Sagot M.F."/>
            <person name="Pereira M."/>
            <person name="Stoco P.H."/>
            <person name="de Mendonca-Neto R.P."/>
            <person name="Teixeira S.M."/>
            <person name="Maciel T.E."/>
            <person name="de Oliveira Mendes T.A."/>
            <person name="Urmenyi T.P."/>
            <person name="de Souza W."/>
            <person name="Schenkman S."/>
            <person name="de Vasconcelos A.T."/>
        </authorList>
    </citation>
    <scope>NUCLEOTIDE SEQUENCE [LARGE SCALE GENOMIC DNA]</scope>
</reference>
<proteinExistence type="predicted"/>
<sequence length="75" mass="9047">MYVRVTHRYWPRHVALTLYLIVIIFIFFFWFANRAFSPDFSLRSSGCLIVKKQKKYGKNESLVENDIGKNYHKMI</sequence>
<evidence type="ECO:0000313" key="3">
    <source>
        <dbReference type="Proteomes" id="UP000015354"/>
    </source>
</evidence>
<evidence type="ECO:0000313" key="2">
    <source>
        <dbReference type="EMBL" id="EPY16954.1"/>
    </source>
</evidence>
<keyword evidence="3" id="KW-1185">Reference proteome</keyword>
<dbReference type="EMBL" id="ATMH01010774">
    <property type="protein sequence ID" value="EPY16954.1"/>
    <property type="molecule type" value="Genomic_DNA"/>
</dbReference>
<comment type="caution">
    <text evidence="2">The sequence shown here is derived from an EMBL/GenBank/DDBJ whole genome shotgun (WGS) entry which is preliminary data.</text>
</comment>
<keyword evidence="1" id="KW-1133">Transmembrane helix</keyword>
<dbReference type="AlphaFoldDB" id="S9TJB5"/>
<protein>
    <submittedName>
        <fullName evidence="2">Uncharacterized protein</fullName>
    </submittedName>
</protein>
<keyword evidence="1" id="KW-0812">Transmembrane</keyword>
<feature type="transmembrane region" description="Helical" evidence="1">
    <location>
        <begin position="12"/>
        <end position="32"/>
    </location>
</feature>
<evidence type="ECO:0000256" key="1">
    <source>
        <dbReference type="SAM" id="Phobius"/>
    </source>
</evidence>
<accession>S9TJB5</accession>
<keyword evidence="1" id="KW-0472">Membrane</keyword>
<gene>
    <name evidence="2" type="ORF">STCU_10892</name>
</gene>